<name>A0ABY1USQ7_9APIC</name>
<dbReference type="Gene3D" id="2.60.120.1040">
    <property type="entry name" value="ZPR1, A/B domain"/>
    <property type="match status" value="2"/>
</dbReference>
<protein>
    <submittedName>
        <fullName evidence="7">Zinc finger protein, putative</fullName>
    </submittedName>
</protein>
<reference evidence="7" key="1">
    <citation type="submission" date="2016-09" db="EMBL/GenBank/DDBJ databases">
        <authorList>
            <consortium name="Pathogen Informatics"/>
            <person name="Sun Q."/>
            <person name="Inoue M."/>
        </authorList>
    </citation>
    <scope>NUCLEOTIDE SEQUENCE</scope>
</reference>
<dbReference type="InterPro" id="IPR056180">
    <property type="entry name" value="ZPR1_jr_dom"/>
</dbReference>
<dbReference type="Pfam" id="PF22794">
    <property type="entry name" value="jr-ZPR1"/>
    <property type="match status" value="2"/>
</dbReference>
<dbReference type="InterPro" id="IPR042451">
    <property type="entry name" value="ZPR1_A/B_dom"/>
</dbReference>
<keyword evidence="8" id="KW-1185">Reference proteome</keyword>
<evidence type="ECO:0000256" key="2">
    <source>
        <dbReference type="ARBA" id="ARBA00022723"/>
    </source>
</evidence>
<dbReference type="InterPro" id="IPR004457">
    <property type="entry name" value="Znf_ZPR1"/>
</dbReference>
<dbReference type="Pfam" id="PF03367">
    <property type="entry name" value="Zn_ribbon_ZPR1"/>
    <property type="match status" value="2"/>
</dbReference>
<feature type="compositionally biased region" description="Basic and acidic residues" evidence="5">
    <location>
        <begin position="186"/>
        <end position="200"/>
    </location>
</feature>
<keyword evidence="3" id="KW-0863">Zinc-finger</keyword>
<evidence type="ECO:0000256" key="1">
    <source>
        <dbReference type="ARBA" id="ARBA00008354"/>
    </source>
</evidence>
<feature type="region of interest" description="Disordered" evidence="5">
    <location>
        <begin position="186"/>
        <end position="205"/>
    </location>
</feature>
<dbReference type="InterPro" id="IPR042452">
    <property type="entry name" value="ZPR1_Znf1/2"/>
</dbReference>
<dbReference type="Gene3D" id="2.20.25.420">
    <property type="entry name" value="ZPR1, zinc finger domain"/>
    <property type="match status" value="2"/>
</dbReference>
<accession>A0ABY1USQ7</accession>
<feature type="domain" description="Zinc finger ZPR1-type" evidence="6">
    <location>
        <begin position="22"/>
        <end position="170"/>
    </location>
</feature>
<sequence length="580" mass="66651">MSTEYTDKEKIDSMDDTIEVRSMCINCEKEGLNKIVKINIPYFKNVLIHSFECEFCNYKNNVIQDLNQIKDKGVKICMKINNEEFLDRQLIKSEYGVLKIPEIDFEIPKETQKGSINTIEGFLHTALNNLTIYLKEIKSMYNEVNNITANGKTETSETIEKNETGEVKLNSTEDLEQKDNKVSTIYEEKNNNNDESDSKDNSGANINGTCQQITIENYIKMIEKTVQNLSKFVILKEFPFTIQIIDPSGLSSLEHYEDDIKYKIVDIEYYDRTKEELHELGFYEESFEENEKTNDINSNMTGMNTNEKQDIKKENFDFIKKYIHMNDNNNNNNDNIHASNNNTNSTMKYKTISNEEEAKLIESFASNCPCCNHMGMNNFCEINIPGFKKCLILSFVCPNCNFKTSEIKSSGEINPKGKKITLTVNNKNDLNRFVIKSETASINIPVVELTSDYGTLGGTLTTVEGLIMKIIESLEEKFKFLLGDSNINTHQYENENIPDAVNNNVDTTSSKIRELIKKLYKLCKTEEFCPYDLIIDDIASNSYISSDVVGEDPNLNEEEYERTYEQNDMLGLTSMQTENY</sequence>
<proteinExistence type="inferred from homology"/>
<dbReference type="SMART" id="SM00709">
    <property type="entry name" value="Zpr1"/>
    <property type="match status" value="2"/>
</dbReference>
<evidence type="ECO:0000313" key="7">
    <source>
        <dbReference type="EMBL" id="SOV18141.1"/>
    </source>
</evidence>
<dbReference type="InterPro" id="IPR040141">
    <property type="entry name" value="ZPR1"/>
</dbReference>
<feature type="domain" description="Zinc finger ZPR1-type" evidence="6">
    <location>
        <begin position="366"/>
        <end position="546"/>
    </location>
</feature>
<dbReference type="PANTHER" id="PTHR10876:SF0">
    <property type="entry name" value="ZINC FINGER PROTEIN ZPR1"/>
    <property type="match status" value="1"/>
</dbReference>
<comment type="similarity">
    <text evidence="1">Belongs to the ZPR1 family.</text>
</comment>
<dbReference type="PANTHER" id="PTHR10876">
    <property type="entry name" value="ZINC FINGER PROTEIN ZPR1"/>
    <property type="match status" value="1"/>
</dbReference>
<evidence type="ECO:0000256" key="5">
    <source>
        <dbReference type="SAM" id="MobiDB-lite"/>
    </source>
</evidence>
<keyword evidence="2" id="KW-0479">Metal-binding</keyword>
<dbReference type="NCBIfam" id="TIGR00310">
    <property type="entry name" value="ZPR1_znf"/>
    <property type="match status" value="1"/>
</dbReference>
<gene>
    <name evidence="7" type="ORF">PGABG01_1356300</name>
</gene>
<evidence type="ECO:0000256" key="3">
    <source>
        <dbReference type="ARBA" id="ARBA00022771"/>
    </source>
</evidence>
<evidence type="ECO:0000256" key="4">
    <source>
        <dbReference type="ARBA" id="ARBA00022833"/>
    </source>
</evidence>
<evidence type="ECO:0000313" key="8">
    <source>
        <dbReference type="Proteomes" id="UP000831156"/>
    </source>
</evidence>
<organism evidence="7 8">
    <name type="scientific">Plasmodium gaboni</name>
    <dbReference type="NCBI Taxonomy" id="647221"/>
    <lineage>
        <taxon>Eukaryota</taxon>
        <taxon>Sar</taxon>
        <taxon>Alveolata</taxon>
        <taxon>Apicomplexa</taxon>
        <taxon>Aconoidasida</taxon>
        <taxon>Haemosporida</taxon>
        <taxon>Plasmodiidae</taxon>
        <taxon>Plasmodium</taxon>
        <taxon>Plasmodium (Laverania)</taxon>
    </lineage>
</organism>
<evidence type="ECO:0000259" key="6">
    <source>
        <dbReference type="SMART" id="SM00709"/>
    </source>
</evidence>
<dbReference type="EMBL" id="LT969436">
    <property type="protein sequence ID" value="SOV18141.1"/>
    <property type="molecule type" value="Genomic_DNA"/>
</dbReference>
<dbReference type="Proteomes" id="UP000831156">
    <property type="component" value="Chromosome 13"/>
</dbReference>
<keyword evidence="4" id="KW-0862">Zinc</keyword>